<dbReference type="WBParaSite" id="EN70_12499">
    <property type="protein sequence ID" value="EN70_12499"/>
    <property type="gene ID" value="EN70_12499"/>
</dbReference>
<proteinExistence type="predicted"/>
<name>A0A1I7VD74_LOALO</name>
<evidence type="ECO:0000313" key="1">
    <source>
        <dbReference type="Proteomes" id="UP000095285"/>
    </source>
</evidence>
<protein>
    <submittedName>
        <fullName evidence="2">Recep_L_domain domain-containing protein</fullName>
    </submittedName>
</protein>
<keyword evidence="1" id="KW-1185">Reference proteome</keyword>
<evidence type="ECO:0000313" key="2">
    <source>
        <dbReference type="WBParaSite" id="EN70_12499"/>
    </source>
</evidence>
<accession>A0A1I7VD74</accession>
<reference evidence="1" key="1">
    <citation type="submission" date="2012-04" db="EMBL/GenBank/DDBJ databases">
        <title>The Genome Sequence of Loa loa.</title>
        <authorList>
            <consortium name="The Broad Institute Genome Sequencing Platform"/>
            <consortium name="Broad Institute Genome Sequencing Center for Infectious Disease"/>
            <person name="Nutman T.B."/>
            <person name="Fink D.L."/>
            <person name="Russ C."/>
            <person name="Young S."/>
            <person name="Zeng Q."/>
            <person name="Gargeya S."/>
            <person name="Alvarado L."/>
            <person name="Berlin A."/>
            <person name="Chapman S.B."/>
            <person name="Chen Z."/>
            <person name="Freedman E."/>
            <person name="Gellesch M."/>
            <person name="Goldberg J."/>
            <person name="Griggs A."/>
            <person name="Gujja S."/>
            <person name="Heilman E.R."/>
            <person name="Heiman D."/>
            <person name="Howarth C."/>
            <person name="Mehta T."/>
            <person name="Neiman D."/>
            <person name="Pearson M."/>
            <person name="Roberts A."/>
            <person name="Saif S."/>
            <person name="Shea T."/>
            <person name="Shenoy N."/>
            <person name="Sisk P."/>
            <person name="Stolte C."/>
            <person name="Sykes S."/>
            <person name="White J."/>
            <person name="Yandava C."/>
            <person name="Haas B."/>
            <person name="Henn M.R."/>
            <person name="Nusbaum C."/>
            <person name="Birren B."/>
        </authorList>
    </citation>
    <scope>NUCLEOTIDE SEQUENCE [LARGE SCALE GENOMIC DNA]</scope>
</reference>
<dbReference type="AlphaFoldDB" id="A0A1I7VD74"/>
<sequence>YPMEVTWNTIIYYDVLIARLIRLNNLNCCTLVGKAINGNNKPMKIDRNGILRTRIMNDNVFS</sequence>
<organism evidence="1 2">
    <name type="scientific">Loa loa</name>
    <name type="common">Eye worm</name>
    <name type="synonym">Filaria loa</name>
    <dbReference type="NCBI Taxonomy" id="7209"/>
    <lineage>
        <taxon>Eukaryota</taxon>
        <taxon>Metazoa</taxon>
        <taxon>Ecdysozoa</taxon>
        <taxon>Nematoda</taxon>
        <taxon>Chromadorea</taxon>
        <taxon>Rhabditida</taxon>
        <taxon>Spirurina</taxon>
        <taxon>Spiruromorpha</taxon>
        <taxon>Filarioidea</taxon>
        <taxon>Onchocercidae</taxon>
        <taxon>Loa</taxon>
    </lineage>
</organism>
<reference evidence="2" key="2">
    <citation type="submission" date="2016-11" db="UniProtKB">
        <authorList>
            <consortium name="WormBaseParasite"/>
        </authorList>
    </citation>
    <scope>IDENTIFICATION</scope>
</reference>
<dbReference type="Proteomes" id="UP000095285">
    <property type="component" value="Unassembled WGS sequence"/>
</dbReference>